<keyword evidence="3" id="KW-1185">Reference proteome</keyword>
<protein>
    <submittedName>
        <fullName evidence="2">Uncharacterized protein</fullName>
    </submittedName>
</protein>
<dbReference type="EMBL" id="JAWCTQ010000002">
    <property type="protein sequence ID" value="MDT9681014.1"/>
    <property type="molecule type" value="Genomic_DNA"/>
</dbReference>
<dbReference type="RefSeq" id="WP_315876009.1">
    <property type="nucleotide sequence ID" value="NZ_JAWCTQ010000002.1"/>
</dbReference>
<evidence type="ECO:0000256" key="1">
    <source>
        <dbReference type="SAM" id="MobiDB-lite"/>
    </source>
</evidence>
<reference evidence="2 3" key="1">
    <citation type="submission" date="2023-09" db="EMBL/GenBank/DDBJ databases">
        <title>Streptomyces sp. nov.: A antagonism against Alternaria gaisen Producing Streptochlin, Isolated from Tamarix root soil.</title>
        <authorList>
            <person name="Chen Y."/>
        </authorList>
    </citation>
    <scope>NUCLEOTIDE SEQUENCE [LARGE SCALE GENOMIC DNA]</scope>
    <source>
        <strain evidence="2 3">TRM76323</strain>
    </source>
</reference>
<sequence length="175" mass="18275">MHHAESRATGRFLAQSGQELAAVQDGEQQRIEAGATAAVQPRGGRRGPAGNERVQLTVMAGGEDGCTTVQEGQVRADHGGDRLVATAGGQDTSDQVQDVAGHRATPQGPAGGVAQEAVRHAHRRVDARQTRRQRLLFLYRPATERAGGAGDGRYLIGRRPSDGAGEGLGEGVQAI</sequence>
<evidence type="ECO:0000313" key="3">
    <source>
        <dbReference type="Proteomes" id="UP001250181"/>
    </source>
</evidence>
<name>A0ABU3QE32_9ACTN</name>
<gene>
    <name evidence="2" type="ORF">RND61_02780</name>
</gene>
<feature type="region of interest" description="Disordered" evidence="1">
    <location>
        <begin position="1"/>
        <end position="51"/>
    </location>
</feature>
<feature type="compositionally biased region" description="Gly residues" evidence="1">
    <location>
        <begin position="164"/>
        <end position="175"/>
    </location>
</feature>
<dbReference type="Proteomes" id="UP001250181">
    <property type="component" value="Unassembled WGS sequence"/>
</dbReference>
<evidence type="ECO:0000313" key="2">
    <source>
        <dbReference type="EMBL" id="MDT9681014.1"/>
    </source>
</evidence>
<comment type="caution">
    <text evidence="2">The sequence shown here is derived from an EMBL/GenBank/DDBJ whole genome shotgun (WGS) entry which is preliminary data.</text>
</comment>
<feature type="region of interest" description="Disordered" evidence="1">
    <location>
        <begin position="148"/>
        <end position="175"/>
    </location>
</feature>
<accession>A0ABU3QE32</accession>
<proteinExistence type="predicted"/>
<organism evidence="2 3">
    <name type="scientific">Streptomyces tamarix</name>
    <dbReference type="NCBI Taxonomy" id="3078565"/>
    <lineage>
        <taxon>Bacteria</taxon>
        <taxon>Bacillati</taxon>
        <taxon>Actinomycetota</taxon>
        <taxon>Actinomycetes</taxon>
        <taxon>Kitasatosporales</taxon>
        <taxon>Streptomycetaceae</taxon>
        <taxon>Streptomyces</taxon>
    </lineage>
</organism>